<dbReference type="Pfam" id="PF06865">
    <property type="entry name" value="Ppnp"/>
    <property type="match status" value="1"/>
</dbReference>
<dbReference type="PANTHER" id="PTHR36540">
    <property type="entry name" value="PYRIMIDINE/PURINE NUCLEOSIDE PHOSPHORYLASE"/>
    <property type="match status" value="1"/>
</dbReference>
<keyword evidence="2 3" id="KW-0808">Transferase</keyword>
<dbReference type="CDD" id="cd20296">
    <property type="entry name" value="cupin_PpnP-like"/>
    <property type="match status" value="1"/>
</dbReference>
<evidence type="ECO:0000313" key="4">
    <source>
        <dbReference type="EMBL" id="KDM91978.1"/>
    </source>
</evidence>
<dbReference type="STRING" id="1654360.EA58_08660"/>
<dbReference type="InterPro" id="IPR011051">
    <property type="entry name" value="RmlC_Cupin_sf"/>
</dbReference>
<dbReference type="SUPFAM" id="SSF51182">
    <property type="entry name" value="RmlC-like cupins"/>
    <property type="match status" value="1"/>
</dbReference>
<comment type="catalytic activity">
    <reaction evidence="3">
        <text>thymidine + phosphate = 2-deoxy-alpha-D-ribose 1-phosphate + thymine</text>
        <dbReference type="Rhea" id="RHEA:16037"/>
        <dbReference type="ChEBI" id="CHEBI:17748"/>
        <dbReference type="ChEBI" id="CHEBI:17821"/>
        <dbReference type="ChEBI" id="CHEBI:43474"/>
        <dbReference type="ChEBI" id="CHEBI:57259"/>
        <dbReference type="EC" id="2.4.2.2"/>
    </reaction>
</comment>
<comment type="similarity">
    <text evidence="3">Belongs to the nucleoside phosphorylase PpnP family.</text>
</comment>
<comment type="catalytic activity">
    <reaction evidence="3">
        <text>guanosine + phosphate = alpha-D-ribose 1-phosphate + guanine</text>
        <dbReference type="Rhea" id="RHEA:13233"/>
        <dbReference type="ChEBI" id="CHEBI:16235"/>
        <dbReference type="ChEBI" id="CHEBI:16750"/>
        <dbReference type="ChEBI" id="CHEBI:43474"/>
        <dbReference type="ChEBI" id="CHEBI:57720"/>
        <dbReference type="EC" id="2.4.2.1"/>
    </reaction>
</comment>
<comment type="catalytic activity">
    <reaction evidence="3">
        <text>xanthosine + phosphate = alpha-D-ribose 1-phosphate + xanthine</text>
        <dbReference type="Rhea" id="RHEA:27638"/>
        <dbReference type="ChEBI" id="CHEBI:17712"/>
        <dbReference type="ChEBI" id="CHEBI:18107"/>
        <dbReference type="ChEBI" id="CHEBI:43474"/>
        <dbReference type="ChEBI" id="CHEBI:57720"/>
        <dbReference type="EC" id="2.4.2.1"/>
    </reaction>
</comment>
<proteinExistence type="inferred from homology"/>
<dbReference type="EC" id="2.4.2.2" evidence="3"/>
<dbReference type="InterPro" id="IPR009664">
    <property type="entry name" value="Ppnp"/>
</dbReference>
<dbReference type="RefSeq" id="WP_036751305.1">
    <property type="nucleotide sequence ID" value="NZ_JAGSGC010000020.1"/>
</dbReference>
<dbReference type="OrthoDB" id="9793848at2"/>
<dbReference type="GO" id="GO:0047975">
    <property type="term" value="F:guanosine phosphorylase activity"/>
    <property type="evidence" value="ECO:0007669"/>
    <property type="project" value="RHEA"/>
</dbReference>
<dbReference type="GO" id="GO:0004731">
    <property type="term" value="F:purine-nucleoside phosphorylase activity"/>
    <property type="evidence" value="ECO:0007669"/>
    <property type="project" value="UniProtKB-UniRule"/>
</dbReference>
<comment type="catalytic activity">
    <reaction evidence="3">
        <text>cytidine + phosphate = cytosine + alpha-D-ribose 1-phosphate</text>
        <dbReference type="Rhea" id="RHEA:52540"/>
        <dbReference type="ChEBI" id="CHEBI:16040"/>
        <dbReference type="ChEBI" id="CHEBI:17562"/>
        <dbReference type="ChEBI" id="CHEBI:43474"/>
        <dbReference type="ChEBI" id="CHEBI:57720"/>
        <dbReference type="EC" id="2.4.2.2"/>
    </reaction>
</comment>
<dbReference type="GO" id="GO:0004850">
    <property type="term" value="F:uridine phosphorylase activity"/>
    <property type="evidence" value="ECO:0007669"/>
    <property type="project" value="RHEA"/>
</dbReference>
<reference evidence="4 5" key="1">
    <citation type="submission" date="2014-04" db="EMBL/GenBank/DDBJ databases">
        <title>Draft genome sequence of Photobacterium halotolerans S2753: a solonamide, ngercheumicin and holomycin producer.</title>
        <authorList>
            <person name="Machado H.R."/>
            <person name="Gram L."/>
        </authorList>
    </citation>
    <scope>NUCLEOTIDE SEQUENCE [LARGE SCALE GENOMIC DNA]</scope>
    <source>
        <strain evidence="4 5">S2753</strain>
    </source>
</reference>
<gene>
    <name evidence="3" type="primary">ppnP</name>
    <name evidence="4" type="ORF">EA58_08660</name>
</gene>
<keyword evidence="5" id="KW-1185">Reference proteome</keyword>
<dbReference type="GO" id="GO:0009032">
    <property type="term" value="F:thymidine phosphorylase activity"/>
    <property type="evidence" value="ECO:0007669"/>
    <property type="project" value="RHEA"/>
</dbReference>
<evidence type="ECO:0000313" key="5">
    <source>
        <dbReference type="Proteomes" id="UP000027192"/>
    </source>
</evidence>
<dbReference type="HAMAP" id="MF_01537">
    <property type="entry name" value="Nucleos_phosphorylase_PpnP"/>
    <property type="match status" value="1"/>
</dbReference>
<comment type="catalytic activity">
    <reaction evidence="3">
        <text>a purine D-ribonucleoside + phosphate = a purine nucleobase + alpha-D-ribose 1-phosphate</text>
        <dbReference type="Rhea" id="RHEA:19805"/>
        <dbReference type="ChEBI" id="CHEBI:26386"/>
        <dbReference type="ChEBI" id="CHEBI:43474"/>
        <dbReference type="ChEBI" id="CHEBI:57720"/>
        <dbReference type="ChEBI" id="CHEBI:142355"/>
        <dbReference type="EC" id="2.4.2.1"/>
    </reaction>
</comment>
<evidence type="ECO:0000256" key="1">
    <source>
        <dbReference type="ARBA" id="ARBA00022676"/>
    </source>
</evidence>
<dbReference type="PANTHER" id="PTHR36540:SF1">
    <property type="entry name" value="PYRIMIDINE_PURINE NUCLEOSIDE PHOSPHORYLASE"/>
    <property type="match status" value="1"/>
</dbReference>
<accession>A0A066RX48</accession>
<dbReference type="InterPro" id="IPR014710">
    <property type="entry name" value="RmlC-like_jellyroll"/>
</dbReference>
<keyword evidence="1 3" id="KW-0328">Glycosyltransferase</keyword>
<dbReference type="EC" id="2.4.2.1" evidence="3"/>
<comment type="catalytic activity">
    <reaction evidence="3">
        <text>uridine + phosphate = alpha-D-ribose 1-phosphate + uracil</text>
        <dbReference type="Rhea" id="RHEA:24388"/>
        <dbReference type="ChEBI" id="CHEBI:16704"/>
        <dbReference type="ChEBI" id="CHEBI:17568"/>
        <dbReference type="ChEBI" id="CHEBI:43474"/>
        <dbReference type="ChEBI" id="CHEBI:57720"/>
        <dbReference type="EC" id="2.4.2.2"/>
    </reaction>
</comment>
<dbReference type="Gene3D" id="2.60.120.10">
    <property type="entry name" value="Jelly Rolls"/>
    <property type="match status" value="1"/>
</dbReference>
<comment type="caution">
    <text evidence="4">The sequence shown here is derived from an EMBL/GenBank/DDBJ whole genome shotgun (WGS) entry which is preliminary data.</text>
</comment>
<dbReference type="Proteomes" id="UP000027192">
    <property type="component" value="Unassembled WGS sequence"/>
</dbReference>
<dbReference type="EMBL" id="JMIB01000016">
    <property type="protein sequence ID" value="KDM91978.1"/>
    <property type="molecule type" value="Genomic_DNA"/>
</dbReference>
<name>A0A066RX48_9GAMM</name>
<dbReference type="GO" id="GO:0005829">
    <property type="term" value="C:cytosol"/>
    <property type="evidence" value="ECO:0007669"/>
    <property type="project" value="TreeGrafter"/>
</dbReference>
<dbReference type="FunFam" id="2.60.120.10:FF:000016">
    <property type="entry name" value="Pyrimidine/purine nucleoside phosphorylase"/>
    <property type="match status" value="1"/>
</dbReference>
<comment type="catalytic activity">
    <reaction evidence="3">
        <text>adenosine + phosphate = alpha-D-ribose 1-phosphate + adenine</text>
        <dbReference type="Rhea" id="RHEA:27642"/>
        <dbReference type="ChEBI" id="CHEBI:16335"/>
        <dbReference type="ChEBI" id="CHEBI:16708"/>
        <dbReference type="ChEBI" id="CHEBI:43474"/>
        <dbReference type="ChEBI" id="CHEBI:57720"/>
        <dbReference type="EC" id="2.4.2.1"/>
    </reaction>
</comment>
<dbReference type="AlphaFoldDB" id="A0A066RX48"/>
<comment type="function">
    <text evidence="3">Catalyzes the phosphorolysis of diverse nucleosides, yielding D-ribose 1-phosphate and the respective free bases. Can use uridine, adenosine, guanosine, cytidine, thymidine, inosine and xanthosine as substrates. Also catalyzes the reverse reactions.</text>
</comment>
<comment type="catalytic activity">
    <reaction evidence="3">
        <text>inosine + phosphate = alpha-D-ribose 1-phosphate + hypoxanthine</text>
        <dbReference type="Rhea" id="RHEA:27646"/>
        <dbReference type="ChEBI" id="CHEBI:17368"/>
        <dbReference type="ChEBI" id="CHEBI:17596"/>
        <dbReference type="ChEBI" id="CHEBI:43474"/>
        <dbReference type="ChEBI" id="CHEBI:57720"/>
        <dbReference type="EC" id="2.4.2.1"/>
    </reaction>
</comment>
<sequence>MLNTNEYFDGNVKSIGFEAQGTRSSVGVMQPGKYSFATAAPERMTVVKGAITVKLPGHVEWETYHTGDDFEVPGDASFDVLIEETTAYLCDYL</sequence>
<protein>
    <recommendedName>
        <fullName evidence="3">Pyrimidine/purine nucleoside phosphorylase</fullName>
        <ecNumber evidence="3">2.4.2.1</ecNumber>
        <ecNumber evidence="3">2.4.2.2</ecNumber>
    </recommendedName>
    <alternativeName>
        <fullName evidence="3">Adenosine phosphorylase</fullName>
    </alternativeName>
    <alternativeName>
        <fullName evidence="3">Cytidine phosphorylase</fullName>
    </alternativeName>
    <alternativeName>
        <fullName evidence="3">Guanosine phosphorylase</fullName>
    </alternativeName>
    <alternativeName>
        <fullName evidence="3">Inosine phosphorylase</fullName>
    </alternativeName>
    <alternativeName>
        <fullName evidence="3">Thymidine phosphorylase</fullName>
    </alternativeName>
    <alternativeName>
        <fullName evidence="3">Uridine phosphorylase</fullName>
    </alternativeName>
    <alternativeName>
        <fullName evidence="3">Xanthosine phosphorylase</fullName>
    </alternativeName>
</protein>
<evidence type="ECO:0000256" key="3">
    <source>
        <dbReference type="HAMAP-Rule" id="MF_01537"/>
    </source>
</evidence>
<organism evidence="4 5">
    <name type="scientific">Photobacterium galatheae</name>
    <dbReference type="NCBI Taxonomy" id="1654360"/>
    <lineage>
        <taxon>Bacteria</taxon>
        <taxon>Pseudomonadati</taxon>
        <taxon>Pseudomonadota</taxon>
        <taxon>Gammaproteobacteria</taxon>
        <taxon>Vibrionales</taxon>
        <taxon>Vibrionaceae</taxon>
        <taxon>Photobacterium</taxon>
    </lineage>
</organism>
<evidence type="ECO:0000256" key="2">
    <source>
        <dbReference type="ARBA" id="ARBA00022679"/>
    </source>
</evidence>